<evidence type="ECO:0000256" key="4">
    <source>
        <dbReference type="ARBA" id="ARBA00022806"/>
    </source>
</evidence>
<keyword evidence="4" id="KW-0347">Helicase</keyword>
<dbReference type="Proteomes" id="UP000095192">
    <property type="component" value="Unassembled WGS sequence"/>
</dbReference>
<keyword evidence="2" id="KW-0547">Nucleotide-binding</keyword>
<dbReference type="Pfam" id="PF00271">
    <property type="entry name" value="Helicase_C"/>
    <property type="match status" value="1"/>
</dbReference>
<keyword evidence="5" id="KW-0067">ATP-binding</keyword>
<evidence type="ECO:0000259" key="6">
    <source>
        <dbReference type="PROSITE" id="PS51194"/>
    </source>
</evidence>
<dbReference type="InterPro" id="IPR027417">
    <property type="entry name" value="P-loop_NTPase"/>
</dbReference>
<gene>
    <name evidence="7" type="ORF">cyc_05709</name>
</gene>
<dbReference type="GO" id="GO:0003724">
    <property type="term" value="F:RNA helicase activity"/>
    <property type="evidence" value="ECO:0007669"/>
    <property type="project" value="UniProtKB-EC"/>
</dbReference>
<dbReference type="PANTHER" id="PTHR47963">
    <property type="entry name" value="DEAD-BOX ATP-DEPENDENT RNA HELICASE 47, MITOCHONDRIAL"/>
    <property type="match status" value="1"/>
</dbReference>
<dbReference type="EMBL" id="JROU02001468">
    <property type="protein sequence ID" value="OEH76408.1"/>
    <property type="molecule type" value="Genomic_DNA"/>
</dbReference>
<keyword evidence="3" id="KW-0378">Hydrolase</keyword>
<evidence type="ECO:0000256" key="3">
    <source>
        <dbReference type="ARBA" id="ARBA00022801"/>
    </source>
</evidence>
<protein>
    <recommendedName>
        <fullName evidence="1">RNA helicase</fullName>
        <ecNumber evidence="1">3.6.4.13</ecNumber>
    </recommendedName>
</protein>
<dbReference type="PROSITE" id="PS51194">
    <property type="entry name" value="HELICASE_CTER"/>
    <property type="match status" value="1"/>
</dbReference>
<organism evidence="7 8">
    <name type="scientific">Cyclospora cayetanensis</name>
    <dbReference type="NCBI Taxonomy" id="88456"/>
    <lineage>
        <taxon>Eukaryota</taxon>
        <taxon>Sar</taxon>
        <taxon>Alveolata</taxon>
        <taxon>Apicomplexa</taxon>
        <taxon>Conoidasida</taxon>
        <taxon>Coccidia</taxon>
        <taxon>Eucoccidiorida</taxon>
        <taxon>Eimeriorina</taxon>
        <taxon>Eimeriidae</taxon>
        <taxon>Cyclospora</taxon>
    </lineage>
</organism>
<evidence type="ECO:0000256" key="1">
    <source>
        <dbReference type="ARBA" id="ARBA00012552"/>
    </source>
</evidence>
<evidence type="ECO:0000256" key="5">
    <source>
        <dbReference type="ARBA" id="ARBA00022840"/>
    </source>
</evidence>
<dbReference type="VEuPathDB" id="ToxoDB:cyc_05709"/>
<proteinExistence type="predicted"/>
<dbReference type="GO" id="GO:0005524">
    <property type="term" value="F:ATP binding"/>
    <property type="evidence" value="ECO:0007669"/>
    <property type="project" value="UniProtKB-KW"/>
</dbReference>
<name>A0A1D3CYY7_9EIME</name>
<dbReference type="SUPFAM" id="SSF52540">
    <property type="entry name" value="P-loop containing nucleoside triphosphate hydrolases"/>
    <property type="match status" value="1"/>
</dbReference>
<feature type="domain" description="Helicase C-terminal" evidence="6">
    <location>
        <begin position="171"/>
        <end position="306"/>
    </location>
</feature>
<sequence>MTGGSNCSERSGGVLLLPVRPALLVGGANPRLLLERLRQQKANLLCATPGRLLQLLRLKAAKQQHQEKRPKSLGALQLHRLAFASGKKGDRFLELIELLQRCLSTAEGGKGSPQLMLASATLGAAPQAILKGLGRSAAVLAAPVSVPAALATNALPSNLLHLALYVHQANKVALLLRLLQAEPLNKRCIIFCRSPKAAVFLHRALSVRLRAKCILLEGDADGTTRRAAVAAMQEVAPVSGAASRGTAAVLVASETAARGLDFPLLTHVINFDLPNASDVQLDYGGGREGGEETEFFPLLTLQTPCL</sequence>
<accession>A0A1D3CYY7</accession>
<dbReference type="AlphaFoldDB" id="A0A1D3CYY7"/>
<dbReference type="GO" id="GO:0003723">
    <property type="term" value="F:RNA binding"/>
    <property type="evidence" value="ECO:0007669"/>
    <property type="project" value="TreeGrafter"/>
</dbReference>
<dbReference type="Gene3D" id="3.40.50.300">
    <property type="entry name" value="P-loop containing nucleotide triphosphate hydrolases"/>
    <property type="match status" value="2"/>
</dbReference>
<dbReference type="InParanoid" id="A0A1D3CYY7"/>
<evidence type="ECO:0000313" key="7">
    <source>
        <dbReference type="EMBL" id="OEH76408.1"/>
    </source>
</evidence>
<reference evidence="7 8" key="1">
    <citation type="journal article" date="2016" name="BMC Genomics">
        <title>Comparative genomics reveals Cyclospora cayetanensis possesses coccidia-like metabolism and invasion components but unique surface antigens.</title>
        <authorList>
            <person name="Liu S."/>
            <person name="Wang L."/>
            <person name="Zheng H."/>
            <person name="Xu Z."/>
            <person name="Roellig D.M."/>
            <person name="Li N."/>
            <person name="Frace M.A."/>
            <person name="Tang K."/>
            <person name="Arrowood M.J."/>
            <person name="Moss D.M."/>
            <person name="Zhang L."/>
            <person name="Feng Y."/>
            <person name="Xiao L."/>
        </authorList>
    </citation>
    <scope>NUCLEOTIDE SEQUENCE [LARGE SCALE GENOMIC DNA]</scope>
    <source>
        <strain evidence="7 8">CHN_HEN01</strain>
    </source>
</reference>
<dbReference type="InterPro" id="IPR050547">
    <property type="entry name" value="DEAD_box_RNA_helicases"/>
</dbReference>
<keyword evidence="8" id="KW-1185">Reference proteome</keyword>
<evidence type="ECO:0000256" key="2">
    <source>
        <dbReference type="ARBA" id="ARBA00022741"/>
    </source>
</evidence>
<evidence type="ECO:0000313" key="8">
    <source>
        <dbReference type="Proteomes" id="UP000095192"/>
    </source>
</evidence>
<comment type="caution">
    <text evidence="7">The sequence shown here is derived from an EMBL/GenBank/DDBJ whole genome shotgun (WGS) entry which is preliminary data.</text>
</comment>
<dbReference type="EC" id="3.6.4.13" evidence="1"/>
<dbReference type="InterPro" id="IPR001650">
    <property type="entry name" value="Helicase_C-like"/>
</dbReference>
<dbReference type="GO" id="GO:0016787">
    <property type="term" value="F:hydrolase activity"/>
    <property type="evidence" value="ECO:0007669"/>
    <property type="project" value="UniProtKB-KW"/>
</dbReference>
<dbReference type="PANTHER" id="PTHR47963:SF8">
    <property type="entry name" value="ATP-DEPENDENT RNA HELICASE DEAD"/>
    <property type="match status" value="1"/>
</dbReference>